<name>A0A9X0CV05_9CNID</name>
<sequence>MTLVHQESGPAQPESDQRLAKHPGRQALMRPWATEEISHLDGNDDPEDCPPEMWVCKKKRMLKQMLKKSEHDGLVAKLNPSQTSNDACPPGVWTCSIGKKCSWVCDEVTRIRRNAPDDDEEPENVPLEAEQNVEKTHYL</sequence>
<dbReference type="Proteomes" id="UP001163046">
    <property type="component" value="Unassembled WGS sequence"/>
</dbReference>
<organism evidence="2 3">
    <name type="scientific">Desmophyllum pertusum</name>
    <dbReference type="NCBI Taxonomy" id="174260"/>
    <lineage>
        <taxon>Eukaryota</taxon>
        <taxon>Metazoa</taxon>
        <taxon>Cnidaria</taxon>
        <taxon>Anthozoa</taxon>
        <taxon>Hexacorallia</taxon>
        <taxon>Scleractinia</taxon>
        <taxon>Caryophylliina</taxon>
        <taxon>Caryophylliidae</taxon>
        <taxon>Desmophyllum</taxon>
    </lineage>
</organism>
<comment type="caution">
    <text evidence="2">The sequence shown here is derived from an EMBL/GenBank/DDBJ whole genome shotgun (WGS) entry which is preliminary data.</text>
</comment>
<proteinExistence type="predicted"/>
<gene>
    <name evidence="2" type="ORF">OS493_033747</name>
</gene>
<evidence type="ECO:0000256" key="1">
    <source>
        <dbReference type="SAM" id="MobiDB-lite"/>
    </source>
</evidence>
<dbReference type="EMBL" id="MU826395">
    <property type="protein sequence ID" value="KAJ7376586.1"/>
    <property type="molecule type" value="Genomic_DNA"/>
</dbReference>
<feature type="region of interest" description="Disordered" evidence="1">
    <location>
        <begin position="113"/>
        <end position="139"/>
    </location>
</feature>
<evidence type="ECO:0000313" key="3">
    <source>
        <dbReference type="Proteomes" id="UP001163046"/>
    </source>
</evidence>
<evidence type="ECO:0000313" key="2">
    <source>
        <dbReference type="EMBL" id="KAJ7376586.1"/>
    </source>
</evidence>
<feature type="region of interest" description="Disordered" evidence="1">
    <location>
        <begin position="1"/>
        <end position="30"/>
    </location>
</feature>
<reference evidence="2" key="1">
    <citation type="submission" date="2023-01" db="EMBL/GenBank/DDBJ databases">
        <title>Genome assembly of the deep-sea coral Lophelia pertusa.</title>
        <authorList>
            <person name="Herrera S."/>
            <person name="Cordes E."/>
        </authorList>
    </citation>
    <scope>NUCLEOTIDE SEQUENCE</scope>
    <source>
        <strain evidence="2">USNM1676648</strain>
        <tissue evidence="2">Polyp</tissue>
    </source>
</reference>
<protein>
    <submittedName>
        <fullName evidence="2">Uncharacterized protein</fullName>
    </submittedName>
</protein>
<keyword evidence="3" id="KW-1185">Reference proteome</keyword>
<dbReference type="AlphaFoldDB" id="A0A9X0CV05"/>
<accession>A0A9X0CV05</accession>